<dbReference type="PhylomeDB" id="A0A068UMY6"/>
<dbReference type="InterPro" id="IPR036312">
    <property type="entry name" value="Bifun_inhib/LTP/seed_sf"/>
</dbReference>
<gene>
    <name evidence="12" type="ORF">GSCOC_T00030385001</name>
</gene>
<dbReference type="InterPro" id="IPR043325">
    <property type="entry name" value="LTSS"/>
</dbReference>
<feature type="signal peptide" evidence="10">
    <location>
        <begin position="1"/>
        <end position="28"/>
    </location>
</feature>
<keyword evidence="6" id="KW-1015">Disulfide bond</keyword>
<keyword evidence="4" id="KW-0336">GPI-anchor</keyword>
<feature type="region of interest" description="Disordered" evidence="9">
    <location>
        <begin position="109"/>
        <end position="128"/>
    </location>
</feature>
<comment type="subcellular location">
    <subcellularLocation>
        <location evidence="1">Cell membrane</location>
        <topology evidence="1">Lipid-anchor</topology>
        <topology evidence="1">GPI-anchor</topology>
    </subcellularLocation>
</comment>
<proteinExistence type="inferred from homology"/>
<keyword evidence="5 10" id="KW-0732">Signal</keyword>
<dbReference type="AlphaFoldDB" id="A0A068UMY6"/>
<evidence type="ECO:0000256" key="6">
    <source>
        <dbReference type="ARBA" id="ARBA00023157"/>
    </source>
</evidence>
<evidence type="ECO:0000256" key="10">
    <source>
        <dbReference type="SAM" id="SignalP"/>
    </source>
</evidence>
<name>A0A068UMY6_COFCA</name>
<protein>
    <recommendedName>
        <fullName evidence="11">Bifunctional inhibitor/plant lipid transfer protein/seed storage helical domain-containing protein</fullName>
    </recommendedName>
</protein>
<dbReference type="GO" id="GO:0098552">
    <property type="term" value="C:side of membrane"/>
    <property type="evidence" value="ECO:0007669"/>
    <property type="project" value="UniProtKB-KW"/>
</dbReference>
<dbReference type="SUPFAM" id="SSF47699">
    <property type="entry name" value="Bifunctional inhibitor/lipid-transfer protein/seed storage 2S albumin"/>
    <property type="match status" value="1"/>
</dbReference>
<dbReference type="InterPro" id="IPR016140">
    <property type="entry name" value="Bifunc_inhib/LTP/seed_store"/>
</dbReference>
<dbReference type="EMBL" id="HG739125">
    <property type="protein sequence ID" value="CDP09900.1"/>
    <property type="molecule type" value="Genomic_DNA"/>
</dbReference>
<dbReference type="PANTHER" id="PTHR33044">
    <property type="entry name" value="BIFUNCTIONAL INHIBITOR/LIPID-TRANSFER PROTEIN/SEED STORAGE 2S ALBUMIN SUPERFAMILY PROTEIN-RELATED"/>
    <property type="match status" value="1"/>
</dbReference>
<evidence type="ECO:0000256" key="8">
    <source>
        <dbReference type="ARBA" id="ARBA00023288"/>
    </source>
</evidence>
<evidence type="ECO:0000313" key="13">
    <source>
        <dbReference type="Proteomes" id="UP000295252"/>
    </source>
</evidence>
<reference evidence="13" key="1">
    <citation type="journal article" date="2014" name="Science">
        <title>The coffee genome provides insight into the convergent evolution of caffeine biosynthesis.</title>
        <authorList>
            <person name="Denoeud F."/>
            <person name="Carretero-Paulet L."/>
            <person name="Dereeper A."/>
            <person name="Droc G."/>
            <person name="Guyot R."/>
            <person name="Pietrella M."/>
            <person name="Zheng C."/>
            <person name="Alberti A."/>
            <person name="Anthony F."/>
            <person name="Aprea G."/>
            <person name="Aury J.M."/>
            <person name="Bento P."/>
            <person name="Bernard M."/>
            <person name="Bocs S."/>
            <person name="Campa C."/>
            <person name="Cenci A."/>
            <person name="Combes M.C."/>
            <person name="Crouzillat D."/>
            <person name="Da Silva C."/>
            <person name="Daddiego L."/>
            <person name="De Bellis F."/>
            <person name="Dussert S."/>
            <person name="Garsmeur O."/>
            <person name="Gayraud T."/>
            <person name="Guignon V."/>
            <person name="Jahn K."/>
            <person name="Jamilloux V."/>
            <person name="Joet T."/>
            <person name="Labadie K."/>
            <person name="Lan T."/>
            <person name="Leclercq J."/>
            <person name="Lepelley M."/>
            <person name="Leroy T."/>
            <person name="Li L.T."/>
            <person name="Librado P."/>
            <person name="Lopez L."/>
            <person name="Munoz A."/>
            <person name="Noel B."/>
            <person name="Pallavicini A."/>
            <person name="Perrotta G."/>
            <person name="Poncet V."/>
            <person name="Pot D."/>
            <person name="Priyono X."/>
            <person name="Rigoreau M."/>
            <person name="Rouard M."/>
            <person name="Rozas J."/>
            <person name="Tranchant-Dubreuil C."/>
            <person name="VanBuren R."/>
            <person name="Zhang Q."/>
            <person name="Andrade A.C."/>
            <person name="Argout X."/>
            <person name="Bertrand B."/>
            <person name="de Kochko A."/>
            <person name="Graziosi G."/>
            <person name="Henry R.J."/>
            <person name="Jayarama X."/>
            <person name="Ming R."/>
            <person name="Nagai C."/>
            <person name="Rounsley S."/>
            <person name="Sankoff D."/>
            <person name="Giuliano G."/>
            <person name="Albert V.A."/>
            <person name="Wincker P."/>
            <person name="Lashermes P."/>
        </authorList>
    </citation>
    <scope>NUCLEOTIDE SEQUENCE [LARGE SCALE GENOMIC DNA]</scope>
    <source>
        <strain evidence="13">cv. DH200-94</strain>
    </source>
</reference>
<evidence type="ECO:0000256" key="5">
    <source>
        <dbReference type="ARBA" id="ARBA00022729"/>
    </source>
</evidence>
<accession>A0A068UMY6</accession>
<evidence type="ECO:0000256" key="9">
    <source>
        <dbReference type="SAM" id="MobiDB-lite"/>
    </source>
</evidence>
<keyword evidence="7" id="KW-0325">Glycoprotein</keyword>
<sequence>MVSSKMSTLITVVLMILVATTTTKVAEGQSTPSCASNLVPCADYLNSTHPPASCCNPLRVAVTTQLDCLCKLYENPALLAAFKINITQALKLPGYCGIPGNISACNAQAPGSSASETPPAQSGGKDNNGVGKIAGTGLTSLLLALASLMLS</sequence>
<dbReference type="Gene3D" id="1.10.110.10">
    <property type="entry name" value="Plant lipid-transfer and hydrophobic proteins"/>
    <property type="match status" value="1"/>
</dbReference>
<organism evidence="12 13">
    <name type="scientific">Coffea canephora</name>
    <name type="common">Robusta coffee</name>
    <dbReference type="NCBI Taxonomy" id="49390"/>
    <lineage>
        <taxon>Eukaryota</taxon>
        <taxon>Viridiplantae</taxon>
        <taxon>Streptophyta</taxon>
        <taxon>Embryophyta</taxon>
        <taxon>Tracheophyta</taxon>
        <taxon>Spermatophyta</taxon>
        <taxon>Magnoliopsida</taxon>
        <taxon>eudicotyledons</taxon>
        <taxon>Gunneridae</taxon>
        <taxon>Pentapetalae</taxon>
        <taxon>asterids</taxon>
        <taxon>lamiids</taxon>
        <taxon>Gentianales</taxon>
        <taxon>Rubiaceae</taxon>
        <taxon>Ixoroideae</taxon>
        <taxon>Gardenieae complex</taxon>
        <taxon>Bertiereae - Coffeeae clade</taxon>
        <taxon>Coffeeae</taxon>
        <taxon>Coffea</taxon>
    </lineage>
</organism>
<dbReference type="STRING" id="49390.A0A068UMY6"/>
<keyword evidence="8" id="KW-0449">Lipoprotein</keyword>
<dbReference type="Pfam" id="PF14368">
    <property type="entry name" value="LTP_2"/>
    <property type="match status" value="1"/>
</dbReference>
<comment type="similarity">
    <text evidence="2">Belongs to the plant LTP family.</text>
</comment>
<dbReference type="Gramene" id="CDP09900">
    <property type="protein sequence ID" value="CDP09900"/>
    <property type="gene ID" value="GSCOC_T00030385001"/>
</dbReference>
<evidence type="ECO:0000256" key="3">
    <source>
        <dbReference type="ARBA" id="ARBA00022475"/>
    </source>
</evidence>
<feature type="domain" description="Bifunctional inhibitor/plant lipid transfer protein/seed storage helical" evidence="11">
    <location>
        <begin position="15"/>
        <end position="105"/>
    </location>
</feature>
<keyword evidence="4" id="KW-0472">Membrane</keyword>
<dbReference type="Proteomes" id="UP000295252">
    <property type="component" value="Chromosome X"/>
</dbReference>
<dbReference type="GO" id="GO:0005886">
    <property type="term" value="C:plasma membrane"/>
    <property type="evidence" value="ECO:0007669"/>
    <property type="project" value="UniProtKB-SubCell"/>
</dbReference>
<feature type="compositionally biased region" description="Polar residues" evidence="9">
    <location>
        <begin position="109"/>
        <end position="120"/>
    </location>
</feature>
<dbReference type="OrthoDB" id="690947at2759"/>
<evidence type="ECO:0000313" key="12">
    <source>
        <dbReference type="EMBL" id="CDP09900.1"/>
    </source>
</evidence>
<evidence type="ECO:0000256" key="2">
    <source>
        <dbReference type="ARBA" id="ARBA00009748"/>
    </source>
</evidence>
<dbReference type="CDD" id="cd00010">
    <property type="entry name" value="AAI_LTSS"/>
    <property type="match status" value="1"/>
</dbReference>
<evidence type="ECO:0000256" key="7">
    <source>
        <dbReference type="ARBA" id="ARBA00023180"/>
    </source>
</evidence>
<evidence type="ECO:0000259" key="11">
    <source>
        <dbReference type="Pfam" id="PF14368"/>
    </source>
</evidence>
<evidence type="ECO:0000256" key="4">
    <source>
        <dbReference type="ARBA" id="ARBA00022622"/>
    </source>
</evidence>
<keyword evidence="13" id="KW-1185">Reference proteome</keyword>
<feature type="chain" id="PRO_5001655023" description="Bifunctional inhibitor/plant lipid transfer protein/seed storage helical domain-containing protein" evidence="10">
    <location>
        <begin position="29"/>
        <end position="151"/>
    </location>
</feature>
<dbReference type="InParanoid" id="A0A068UMY6"/>
<keyword evidence="3" id="KW-1003">Cell membrane</keyword>
<evidence type="ECO:0000256" key="1">
    <source>
        <dbReference type="ARBA" id="ARBA00004609"/>
    </source>
</evidence>
<dbReference type="FunCoup" id="A0A068UMY6">
    <property type="interactions" value="126"/>
</dbReference>
<dbReference type="OMA" id="ARAMPCI"/>